<accession>A0A562UTH9</accession>
<name>A0A562UTH9_9SPHN</name>
<protein>
    <submittedName>
        <fullName evidence="2">Uncharacterized protein</fullName>
    </submittedName>
</protein>
<dbReference type="STRING" id="476157.GCA_001663155_00213"/>
<comment type="caution">
    <text evidence="2">The sequence shown here is derived from an EMBL/GenBank/DDBJ whole genome shotgun (WGS) entry which is preliminary data.</text>
</comment>
<dbReference type="Proteomes" id="UP000320547">
    <property type="component" value="Unassembled WGS sequence"/>
</dbReference>
<organism evidence="2 3">
    <name type="scientific">Altererythrobacter ishigakiensis</name>
    <dbReference type="NCBI Taxonomy" id="476157"/>
    <lineage>
        <taxon>Bacteria</taxon>
        <taxon>Pseudomonadati</taxon>
        <taxon>Pseudomonadota</taxon>
        <taxon>Alphaproteobacteria</taxon>
        <taxon>Sphingomonadales</taxon>
        <taxon>Erythrobacteraceae</taxon>
        <taxon>Altererythrobacter</taxon>
    </lineage>
</organism>
<dbReference type="RefSeq" id="WP_067596556.1">
    <property type="nucleotide sequence ID" value="NZ_CP015963.1"/>
</dbReference>
<dbReference type="OrthoDB" id="5956991at2"/>
<feature type="signal peptide" evidence="1">
    <location>
        <begin position="1"/>
        <end position="26"/>
    </location>
</feature>
<reference evidence="2 3" key="1">
    <citation type="submission" date="2019-07" db="EMBL/GenBank/DDBJ databases">
        <title>Genomic Encyclopedia of Archaeal and Bacterial Type Strains, Phase II (KMG-II): from individual species to whole genera.</title>
        <authorList>
            <person name="Goeker M."/>
        </authorList>
    </citation>
    <scope>NUCLEOTIDE SEQUENCE [LARGE SCALE GENOMIC DNA]</scope>
    <source>
        <strain evidence="2 3">ATCC BAA-2084</strain>
    </source>
</reference>
<keyword evidence="1" id="KW-0732">Signal</keyword>
<dbReference type="EMBL" id="VLLK01000001">
    <property type="protein sequence ID" value="TWJ08911.1"/>
    <property type="molecule type" value="Genomic_DNA"/>
</dbReference>
<evidence type="ECO:0000313" key="2">
    <source>
        <dbReference type="EMBL" id="TWJ08911.1"/>
    </source>
</evidence>
<keyword evidence="3" id="KW-1185">Reference proteome</keyword>
<evidence type="ECO:0000256" key="1">
    <source>
        <dbReference type="SAM" id="SignalP"/>
    </source>
</evidence>
<proteinExistence type="predicted"/>
<feature type="chain" id="PRO_5021823717" evidence="1">
    <location>
        <begin position="27"/>
        <end position="151"/>
    </location>
</feature>
<gene>
    <name evidence="2" type="ORF">JN10_0531</name>
</gene>
<dbReference type="AlphaFoldDB" id="A0A562UTH9"/>
<evidence type="ECO:0000313" key="3">
    <source>
        <dbReference type="Proteomes" id="UP000320547"/>
    </source>
</evidence>
<sequence>MTSLIHPALIAAASLGLLAAPALANAQGQAKDTPVEQTKGEKKLAKILEGRVAGEARSCIYTRPSESMRIIDDTAIVYGRGKTIYVNRTAHPEDLDDRDIMVVRRFSGSQLCRQDIVTTIDPGSRTFSGSIFLSEFIPYTRVESDPAAEGN</sequence>